<dbReference type="RefSeq" id="WP_014124735.1">
    <property type="nucleotide sequence ID" value="NZ_BAABQP010000005.1"/>
</dbReference>
<reference evidence="1 2" key="1">
    <citation type="submission" date="2016-05" db="EMBL/GenBank/DDBJ databases">
        <title>Whole genome sequencing of Tetragenococcus halophilus subsp. halophilus NISL 7118.</title>
        <authorList>
            <person name="Shiwa Y."/>
            <person name="Nishimura I."/>
            <person name="Yoshikawa H."/>
            <person name="Koyama Y."/>
            <person name="Oguma T."/>
        </authorList>
    </citation>
    <scope>NUCLEOTIDE SEQUENCE [LARGE SCALE GENOMIC DNA]</scope>
    <source>
        <strain evidence="1 2">NISL 7118</strain>
    </source>
</reference>
<accession>A0A2H6CB10</accession>
<sequence length="109" mass="12850">MLHWLSTNYSLVYHISFPKGYHLTNASKQNIKSHYISKKELTDEYIDVVESLDSNPLMVTNLKKTVVDMLRYTKTSPNVVEEIVDNYLSREDKNIERLKEYGRHSILEE</sequence>
<gene>
    <name evidence="1" type="ORF">TEHN7118_1046</name>
</gene>
<dbReference type="Proteomes" id="UP000236214">
    <property type="component" value="Unassembled WGS sequence"/>
</dbReference>
<dbReference type="EMBL" id="BDEC01000038">
    <property type="protein sequence ID" value="GBD68240.1"/>
    <property type="molecule type" value="Genomic_DNA"/>
</dbReference>
<keyword evidence="2" id="KW-1185">Reference proteome</keyword>
<evidence type="ECO:0000313" key="2">
    <source>
        <dbReference type="Proteomes" id="UP000236214"/>
    </source>
</evidence>
<dbReference type="GeneID" id="64053963"/>
<proteinExistence type="predicted"/>
<name>A0A2H6CB10_TETHA</name>
<organism evidence="1 2">
    <name type="scientific">Tetragenococcus halophilus subsp. halophilus</name>
    <dbReference type="NCBI Taxonomy" id="1513897"/>
    <lineage>
        <taxon>Bacteria</taxon>
        <taxon>Bacillati</taxon>
        <taxon>Bacillota</taxon>
        <taxon>Bacilli</taxon>
        <taxon>Lactobacillales</taxon>
        <taxon>Enterococcaceae</taxon>
        <taxon>Tetragenococcus</taxon>
    </lineage>
</organism>
<protein>
    <submittedName>
        <fullName evidence="1">Uncharacterized protein</fullName>
    </submittedName>
</protein>
<evidence type="ECO:0000313" key="1">
    <source>
        <dbReference type="EMBL" id="GBD68240.1"/>
    </source>
</evidence>
<comment type="caution">
    <text evidence="1">The sequence shown here is derived from an EMBL/GenBank/DDBJ whole genome shotgun (WGS) entry which is preliminary data.</text>
</comment>
<dbReference type="AlphaFoldDB" id="A0A2H6CB10"/>